<keyword evidence="1" id="KW-0812">Transmembrane</keyword>
<reference evidence="2 3" key="1">
    <citation type="journal article" date="2018" name="Sci. Rep.">
        <title>Genomic signatures of local adaptation to the degree of environmental predictability in rotifers.</title>
        <authorList>
            <person name="Franch-Gras L."/>
            <person name="Hahn C."/>
            <person name="Garcia-Roger E.M."/>
            <person name="Carmona M.J."/>
            <person name="Serra M."/>
            <person name="Gomez A."/>
        </authorList>
    </citation>
    <scope>NUCLEOTIDE SEQUENCE [LARGE SCALE GENOMIC DNA]</scope>
    <source>
        <strain evidence="2">HYR1</strain>
    </source>
</reference>
<keyword evidence="1" id="KW-0472">Membrane</keyword>
<protein>
    <submittedName>
        <fullName evidence="2">Uncharacterized protein</fullName>
    </submittedName>
</protein>
<keyword evidence="1" id="KW-1133">Transmembrane helix</keyword>
<dbReference type="EMBL" id="REGN01007579">
    <property type="protein sequence ID" value="RNA05838.1"/>
    <property type="molecule type" value="Genomic_DNA"/>
</dbReference>
<sequence length="115" mass="13573">MEISLDQSNKDIWSHSYLKLKPYVIKVQLSILHFVPLLIYLLASNGHEFTFLYEIKKIMKGSFAFGFGNLFRRKLIEFDVSIILFTAFLYWCWESTSIDQASYQKIYILLGCLMQ</sequence>
<dbReference type="Proteomes" id="UP000276133">
    <property type="component" value="Unassembled WGS sequence"/>
</dbReference>
<organism evidence="2 3">
    <name type="scientific">Brachionus plicatilis</name>
    <name type="common">Marine rotifer</name>
    <name type="synonym">Brachionus muelleri</name>
    <dbReference type="NCBI Taxonomy" id="10195"/>
    <lineage>
        <taxon>Eukaryota</taxon>
        <taxon>Metazoa</taxon>
        <taxon>Spiralia</taxon>
        <taxon>Gnathifera</taxon>
        <taxon>Rotifera</taxon>
        <taxon>Eurotatoria</taxon>
        <taxon>Monogononta</taxon>
        <taxon>Pseudotrocha</taxon>
        <taxon>Ploima</taxon>
        <taxon>Brachionidae</taxon>
        <taxon>Brachionus</taxon>
    </lineage>
</organism>
<feature type="transmembrane region" description="Helical" evidence="1">
    <location>
        <begin position="23"/>
        <end position="43"/>
    </location>
</feature>
<comment type="caution">
    <text evidence="2">The sequence shown here is derived from an EMBL/GenBank/DDBJ whole genome shotgun (WGS) entry which is preliminary data.</text>
</comment>
<feature type="transmembrane region" description="Helical" evidence="1">
    <location>
        <begin position="75"/>
        <end position="93"/>
    </location>
</feature>
<evidence type="ECO:0000313" key="3">
    <source>
        <dbReference type="Proteomes" id="UP000276133"/>
    </source>
</evidence>
<evidence type="ECO:0000256" key="1">
    <source>
        <dbReference type="SAM" id="Phobius"/>
    </source>
</evidence>
<evidence type="ECO:0000313" key="2">
    <source>
        <dbReference type="EMBL" id="RNA05838.1"/>
    </source>
</evidence>
<proteinExistence type="predicted"/>
<name>A0A3M7Q4F7_BRAPC</name>
<accession>A0A3M7Q4F7</accession>
<keyword evidence="3" id="KW-1185">Reference proteome</keyword>
<gene>
    <name evidence="2" type="ORF">BpHYR1_016497</name>
</gene>
<dbReference type="AlphaFoldDB" id="A0A3M7Q4F7"/>